<dbReference type="InterPro" id="IPR041899">
    <property type="entry name" value="MAGE_WH2"/>
</dbReference>
<dbReference type="PANTHER" id="PTHR11736">
    <property type="entry name" value="MELANOMA-ASSOCIATED ANTIGEN MAGE ANTIGEN"/>
    <property type="match status" value="1"/>
</dbReference>
<organism evidence="3 4">
    <name type="scientific">Tetragonisca angustula</name>
    <dbReference type="NCBI Taxonomy" id="166442"/>
    <lineage>
        <taxon>Eukaryota</taxon>
        <taxon>Metazoa</taxon>
        <taxon>Ecdysozoa</taxon>
        <taxon>Arthropoda</taxon>
        <taxon>Hexapoda</taxon>
        <taxon>Insecta</taxon>
        <taxon>Pterygota</taxon>
        <taxon>Neoptera</taxon>
        <taxon>Endopterygota</taxon>
        <taxon>Hymenoptera</taxon>
        <taxon>Apocrita</taxon>
        <taxon>Aculeata</taxon>
        <taxon>Apoidea</taxon>
        <taxon>Anthophila</taxon>
        <taxon>Apidae</taxon>
        <taxon>Tetragonisca</taxon>
    </lineage>
</organism>
<sequence length="265" mass="30316">MSSQNGWRNQMQKNLSQPIVRGRNAKDVVYYSQPSSSSSSSSLSQNSSLDDATSKENDQLVNSLIRYLLTLDEGKQIISKARIIKNVFGNRGKHFAQTMNKAKNLLSMVFGYQLIELESGKYMLVNEIENTLPHIEPSATESSQMILLFLVLTHIFMLEDCCSEESLWSFLTNLGIPCEDDQQHSYFGNVKQLITEIFVAQGYLNKIVLETNDSTNVEYKWGYRAEYEFSRRTALEFVSQVYDGRPINSWQLQYKTLIAREAADK</sequence>
<dbReference type="InterPro" id="IPR041898">
    <property type="entry name" value="MAGE_WH1"/>
</dbReference>
<feature type="compositionally biased region" description="Low complexity" evidence="1">
    <location>
        <begin position="32"/>
        <end position="49"/>
    </location>
</feature>
<reference evidence="3 4" key="1">
    <citation type="submission" date="2024-05" db="EMBL/GenBank/DDBJ databases">
        <title>The nuclear and mitochondrial genome assemblies of Tetragonisca angustula (Apidae: Meliponini), a tiny yet remarkable pollinator in the Neotropics.</title>
        <authorList>
            <person name="Ferrari R."/>
            <person name="Ricardo P.C."/>
            <person name="Dias F.C."/>
            <person name="Araujo N.S."/>
            <person name="Soares D.O."/>
            <person name="Zhou Q.-S."/>
            <person name="Zhu C.-D."/>
            <person name="Coutinho L."/>
            <person name="Airas M.C."/>
            <person name="Batista T.M."/>
        </authorList>
    </citation>
    <scope>NUCLEOTIDE SEQUENCE [LARGE SCALE GENOMIC DNA]</scope>
    <source>
        <strain evidence="3">ASF017062</strain>
        <tissue evidence="3">Abdomen</tissue>
    </source>
</reference>
<dbReference type="SMART" id="SM01373">
    <property type="entry name" value="MAGE"/>
    <property type="match status" value="1"/>
</dbReference>
<dbReference type="Proteomes" id="UP001432146">
    <property type="component" value="Unassembled WGS sequence"/>
</dbReference>
<name>A0AAW0ZGP6_9HYME</name>
<comment type="caution">
    <text evidence="3">The sequence shown here is derived from an EMBL/GenBank/DDBJ whole genome shotgun (WGS) entry which is preliminary data.</text>
</comment>
<evidence type="ECO:0000259" key="2">
    <source>
        <dbReference type="PROSITE" id="PS50838"/>
    </source>
</evidence>
<feature type="region of interest" description="Disordered" evidence="1">
    <location>
        <begin position="1"/>
        <end position="54"/>
    </location>
</feature>
<dbReference type="FunFam" id="1.10.10.1210:FF:000001">
    <property type="entry name" value="melanoma-associated antigen D1"/>
    <property type="match status" value="1"/>
</dbReference>
<evidence type="ECO:0000313" key="3">
    <source>
        <dbReference type="EMBL" id="KAK9296829.1"/>
    </source>
</evidence>
<evidence type="ECO:0000313" key="4">
    <source>
        <dbReference type="Proteomes" id="UP001432146"/>
    </source>
</evidence>
<dbReference type="InterPro" id="IPR002190">
    <property type="entry name" value="MHD_dom"/>
</dbReference>
<dbReference type="Gene3D" id="1.10.10.1200">
    <property type="entry name" value="MAGE homology domain, winged helix WH1 motif"/>
    <property type="match status" value="1"/>
</dbReference>
<accession>A0AAW0ZGP6</accession>
<evidence type="ECO:0000256" key="1">
    <source>
        <dbReference type="SAM" id="MobiDB-lite"/>
    </source>
</evidence>
<dbReference type="Pfam" id="PF01454">
    <property type="entry name" value="MAGE"/>
    <property type="match status" value="1"/>
</dbReference>
<protein>
    <recommendedName>
        <fullName evidence="2">MAGE domain-containing protein</fullName>
    </recommendedName>
</protein>
<dbReference type="Gene3D" id="1.10.10.1210">
    <property type="entry name" value="MAGE homology domain, winged helix WH2 motif"/>
    <property type="match status" value="1"/>
</dbReference>
<keyword evidence="4" id="KW-1185">Reference proteome</keyword>
<dbReference type="InterPro" id="IPR037445">
    <property type="entry name" value="MAGE"/>
</dbReference>
<dbReference type="EMBL" id="JAWNGG020000202">
    <property type="protein sequence ID" value="KAK9296829.1"/>
    <property type="molecule type" value="Genomic_DNA"/>
</dbReference>
<proteinExistence type="predicted"/>
<dbReference type="AlphaFoldDB" id="A0AAW0ZGP6"/>
<dbReference type="GO" id="GO:0005634">
    <property type="term" value="C:nucleus"/>
    <property type="evidence" value="ECO:0007669"/>
    <property type="project" value="TreeGrafter"/>
</dbReference>
<feature type="compositionally biased region" description="Polar residues" evidence="1">
    <location>
        <begin position="1"/>
        <end position="17"/>
    </location>
</feature>
<feature type="domain" description="MAGE" evidence="2">
    <location>
        <begin position="57"/>
        <end position="246"/>
    </location>
</feature>
<gene>
    <name evidence="3" type="ORF">QLX08_009242</name>
</gene>
<dbReference type="PANTHER" id="PTHR11736:SF14">
    <property type="entry name" value="NSE3 HOMOLOG, SMC5-SMC6 COMPLEX COMPONENT"/>
    <property type="match status" value="1"/>
</dbReference>
<dbReference type="PROSITE" id="PS50838">
    <property type="entry name" value="MAGE"/>
    <property type="match status" value="1"/>
</dbReference>